<dbReference type="AlphaFoldDB" id="A0A4Z0NF87"/>
<evidence type="ECO:0000313" key="2">
    <source>
        <dbReference type="Proteomes" id="UP000297535"/>
    </source>
</evidence>
<keyword evidence="2" id="KW-1185">Reference proteome</keyword>
<organism evidence="1 2">
    <name type="scientific">Methylobacterium nonmethylotrophicum</name>
    <dbReference type="NCBI Taxonomy" id="1141884"/>
    <lineage>
        <taxon>Bacteria</taxon>
        <taxon>Pseudomonadati</taxon>
        <taxon>Pseudomonadota</taxon>
        <taxon>Alphaproteobacteria</taxon>
        <taxon>Hyphomicrobiales</taxon>
        <taxon>Methylobacteriaceae</taxon>
        <taxon>Methylobacterium</taxon>
    </lineage>
</organism>
<comment type="caution">
    <text evidence="1">The sequence shown here is derived from an EMBL/GenBank/DDBJ whole genome shotgun (WGS) entry which is preliminary data.</text>
</comment>
<dbReference type="Proteomes" id="UP000297535">
    <property type="component" value="Unassembled WGS sequence"/>
</dbReference>
<reference evidence="1 2" key="1">
    <citation type="submission" date="2019-04" db="EMBL/GenBank/DDBJ databases">
        <authorList>
            <person name="Feng G."/>
            <person name="Zhu H."/>
        </authorList>
    </citation>
    <scope>NUCLEOTIDE SEQUENCE [LARGE SCALE GENOMIC DNA]</scope>
    <source>
        <strain evidence="1 2">6HR-1</strain>
    </source>
</reference>
<dbReference type="RefSeq" id="WP_135419570.1">
    <property type="nucleotide sequence ID" value="NZ_SRLB01000049.1"/>
</dbReference>
<dbReference type="EMBL" id="SRLB01000049">
    <property type="protein sequence ID" value="TGD93711.1"/>
    <property type="molecule type" value="Genomic_DNA"/>
</dbReference>
<accession>A0A4Z0NF87</accession>
<proteinExistence type="predicted"/>
<evidence type="ECO:0000313" key="1">
    <source>
        <dbReference type="EMBL" id="TGD93711.1"/>
    </source>
</evidence>
<gene>
    <name evidence="1" type="ORF">EU555_33015</name>
</gene>
<sequence length="104" mass="11242">MHALRSGMDVKAYAESVGRARTSVSNEVLAARVADVVTNVGHDLTGMFVQLRKIHAAPRWLWPALVERLVTEGLTVEATRKLVADLKDVVAPPSWAGADALPRS</sequence>
<name>A0A4Z0NF87_9HYPH</name>
<protein>
    <submittedName>
        <fullName evidence="1">Uncharacterized protein</fullName>
    </submittedName>
</protein>